<dbReference type="PROSITE" id="PS50966">
    <property type="entry name" value="ZF_SWIM"/>
    <property type="match status" value="1"/>
</dbReference>
<evidence type="ECO:0000259" key="7">
    <source>
        <dbReference type="PROSITE" id="PS50966"/>
    </source>
</evidence>
<dbReference type="Pfam" id="PF03101">
    <property type="entry name" value="FAR1"/>
    <property type="match status" value="1"/>
</dbReference>
<evidence type="ECO:0000256" key="4">
    <source>
        <dbReference type="ARBA" id="ARBA00022833"/>
    </source>
</evidence>
<keyword evidence="3 5" id="KW-0863">Zinc-finger</keyword>
<keyword evidence="2 6" id="KW-0479">Metal-binding</keyword>
<name>A0A8T1N7C0_CARIL</name>
<comment type="subcellular location">
    <subcellularLocation>
        <location evidence="6">Nucleus</location>
    </subcellularLocation>
</comment>
<comment type="similarity">
    <text evidence="1 6">Belongs to the FHY3/FAR1 family.</text>
</comment>
<dbReference type="PANTHER" id="PTHR31669:SF283">
    <property type="entry name" value="PROTEIN FAR1-RELATED SEQUENCE"/>
    <property type="match status" value="1"/>
</dbReference>
<dbReference type="AlphaFoldDB" id="A0A8T1N7C0"/>
<organism evidence="8 9">
    <name type="scientific">Carya illinoinensis</name>
    <name type="common">Pecan</name>
    <dbReference type="NCBI Taxonomy" id="32201"/>
    <lineage>
        <taxon>Eukaryota</taxon>
        <taxon>Viridiplantae</taxon>
        <taxon>Streptophyta</taxon>
        <taxon>Embryophyta</taxon>
        <taxon>Tracheophyta</taxon>
        <taxon>Spermatophyta</taxon>
        <taxon>Magnoliopsida</taxon>
        <taxon>eudicotyledons</taxon>
        <taxon>Gunneridae</taxon>
        <taxon>Pentapetalae</taxon>
        <taxon>rosids</taxon>
        <taxon>fabids</taxon>
        <taxon>Fagales</taxon>
        <taxon>Juglandaceae</taxon>
        <taxon>Carya</taxon>
    </lineage>
</organism>
<comment type="caution">
    <text evidence="8">The sequence shown here is derived from an EMBL/GenBank/DDBJ whole genome shotgun (WGS) entry which is preliminary data.</text>
</comment>
<reference evidence="8" key="1">
    <citation type="submission" date="2020-12" db="EMBL/GenBank/DDBJ databases">
        <title>WGS assembly of Carya illinoinensis cv. Pawnee.</title>
        <authorList>
            <person name="Platts A."/>
            <person name="Shu S."/>
            <person name="Wright S."/>
            <person name="Barry K."/>
            <person name="Edger P."/>
            <person name="Pires J.C."/>
            <person name="Schmutz J."/>
        </authorList>
    </citation>
    <scope>NUCLEOTIDE SEQUENCE</scope>
    <source>
        <tissue evidence="8">Leaf</tissue>
    </source>
</reference>
<dbReference type="Pfam" id="PF10551">
    <property type="entry name" value="MULE"/>
    <property type="match status" value="1"/>
</dbReference>
<comment type="function">
    <text evidence="6">Putative transcription activator involved in regulating light control of development.</text>
</comment>
<dbReference type="InterPro" id="IPR006564">
    <property type="entry name" value="Znf_PMZ"/>
</dbReference>
<gene>
    <name evidence="8" type="ORF">CIPAW_15G141000</name>
</gene>
<sequence>MVFKDKEELNCYYKRYGQECGFGIMTQRSHRFEDGSIRYVILGCARGGKTRNRTSNVTRPRPTSKTDCKARINTMFIDGVLKVSTVNNFYNHGLSLQKARVLDTNDQAGIIMNKSFATLVQEVGGFENLPFNEKNCRNYIDKARHLRLGKGGTRAIRKYFARMQYKNYGFFFLLIDMDGDGRLRNVFWADARSRASYKYFGDVITFDTTYLTNRYGMPFAPFVGVNHHGQSILLGVGLISSEDTETFTWLFQTWLNCMDGDAPKAIITDQDRAMKNAIALVFPNRECLVAKFIVEHTYWAPVFMKKVFWAGMSTTQRSESMNAFFDGYVHAKTNLKEFVDQFDNALRKKIENENAVDFYSFNIAIPVISPSPLEKTFQNIYTCNKFREVQKEVMGMLASLPTLHRKDGVIATYHVEDEVDIDDFIKEVTHTVYFNEVECKVKCSCALFEMRGILCRHVLGIMRLNKICSVPKKPEVSRYSRIIKRCYQVATNAASSDEHTDDMLAKLDAMNLGYLNNKPSHQTCSNIAVTNAVTTTTESSKKVLSPLVVRGKGRPPSLRKKSMIERVKPTTKKATQKGKRKQVNSMIRSVYFSFIFT</sequence>
<dbReference type="SMART" id="SM00575">
    <property type="entry name" value="ZnF_PMZ"/>
    <property type="match status" value="1"/>
</dbReference>
<keyword evidence="9" id="KW-1185">Reference proteome</keyword>
<evidence type="ECO:0000256" key="3">
    <source>
        <dbReference type="ARBA" id="ARBA00022771"/>
    </source>
</evidence>
<protein>
    <recommendedName>
        <fullName evidence="6">Protein FAR1-RELATED SEQUENCE</fullName>
    </recommendedName>
</protein>
<evidence type="ECO:0000313" key="8">
    <source>
        <dbReference type="EMBL" id="KAG6627606.1"/>
    </source>
</evidence>
<evidence type="ECO:0000256" key="6">
    <source>
        <dbReference type="RuleBase" id="RU367018"/>
    </source>
</evidence>
<dbReference type="InterPro" id="IPR007527">
    <property type="entry name" value="Znf_SWIM"/>
</dbReference>
<feature type="domain" description="SWIM-type" evidence="7">
    <location>
        <begin position="428"/>
        <end position="466"/>
    </location>
</feature>
<evidence type="ECO:0000256" key="2">
    <source>
        <dbReference type="ARBA" id="ARBA00022723"/>
    </source>
</evidence>
<dbReference type="GO" id="GO:0006355">
    <property type="term" value="P:regulation of DNA-templated transcription"/>
    <property type="evidence" value="ECO:0007669"/>
    <property type="project" value="UniProtKB-UniRule"/>
</dbReference>
<evidence type="ECO:0000256" key="5">
    <source>
        <dbReference type="PROSITE-ProRule" id="PRU00325"/>
    </source>
</evidence>
<dbReference type="GO" id="GO:0005634">
    <property type="term" value="C:nucleus"/>
    <property type="evidence" value="ECO:0007669"/>
    <property type="project" value="UniProtKB-SubCell"/>
</dbReference>
<dbReference type="GO" id="GO:0008270">
    <property type="term" value="F:zinc ion binding"/>
    <property type="evidence" value="ECO:0007669"/>
    <property type="project" value="UniProtKB-UniRule"/>
</dbReference>
<proteinExistence type="inferred from homology"/>
<dbReference type="InterPro" id="IPR004330">
    <property type="entry name" value="FAR1_DNA_bnd_dom"/>
</dbReference>
<dbReference type="Pfam" id="PF04434">
    <property type="entry name" value="SWIM"/>
    <property type="match status" value="1"/>
</dbReference>
<dbReference type="InterPro" id="IPR031052">
    <property type="entry name" value="FHY3/FAR1"/>
</dbReference>
<dbReference type="InterPro" id="IPR018289">
    <property type="entry name" value="MULE_transposase_dom"/>
</dbReference>
<accession>A0A8T1N7C0</accession>
<dbReference type="Proteomes" id="UP000811609">
    <property type="component" value="Chromosome 15"/>
</dbReference>
<evidence type="ECO:0000256" key="1">
    <source>
        <dbReference type="ARBA" id="ARBA00005889"/>
    </source>
</evidence>
<keyword evidence="6" id="KW-0539">Nucleus</keyword>
<dbReference type="EMBL" id="CM031823">
    <property type="protein sequence ID" value="KAG6627606.1"/>
    <property type="molecule type" value="Genomic_DNA"/>
</dbReference>
<evidence type="ECO:0000313" key="9">
    <source>
        <dbReference type="Proteomes" id="UP000811609"/>
    </source>
</evidence>
<dbReference type="PANTHER" id="PTHR31669">
    <property type="entry name" value="PROTEIN FAR1-RELATED SEQUENCE 10-RELATED"/>
    <property type="match status" value="1"/>
</dbReference>
<keyword evidence="4 6" id="KW-0862">Zinc</keyword>